<accession>A0ABQ4N2W4</accession>
<dbReference type="Proteomes" id="UP000680304">
    <property type="component" value="Unassembled WGS sequence"/>
</dbReference>
<dbReference type="SUPFAM" id="SSF53850">
    <property type="entry name" value="Periplasmic binding protein-like II"/>
    <property type="match status" value="1"/>
</dbReference>
<evidence type="ECO:0000313" key="2">
    <source>
        <dbReference type="EMBL" id="GIQ62520.1"/>
    </source>
</evidence>
<proteinExistence type="predicted"/>
<keyword evidence="3" id="KW-1185">Reference proteome</keyword>
<sequence>MYIMIPKSSERAVEAIRYLDWMASGDHLFHMQNGVEGENYTLQDGIPVMIANPSEEAKNRLYNQGDMAIISNGKQLGDPDKTSRRTFSGCRRPIRRRRAAR</sequence>
<feature type="compositionally biased region" description="Basic residues" evidence="1">
    <location>
        <begin position="92"/>
        <end position="101"/>
    </location>
</feature>
<reference evidence="2 3" key="1">
    <citation type="submission" date="2021-04" db="EMBL/GenBank/DDBJ databases">
        <title>Draft genome sequence of Paenibacillus cisolokensis, LC2-13A.</title>
        <authorList>
            <person name="Uke A."/>
            <person name="Chhe C."/>
            <person name="Baramee S."/>
            <person name="Kosugi A."/>
        </authorList>
    </citation>
    <scope>NUCLEOTIDE SEQUENCE [LARGE SCALE GENOMIC DNA]</scope>
    <source>
        <strain evidence="2 3">LC2-13A</strain>
    </source>
</reference>
<dbReference type="Gene3D" id="3.40.190.10">
    <property type="entry name" value="Periplasmic binding protein-like II"/>
    <property type="match status" value="1"/>
</dbReference>
<dbReference type="EMBL" id="BOVJ01000035">
    <property type="protein sequence ID" value="GIQ62520.1"/>
    <property type="molecule type" value="Genomic_DNA"/>
</dbReference>
<evidence type="ECO:0000313" key="3">
    <source>
        <dbReference type="Proteomes" id="UP000680304"/>
    </source>
</evidence>
<gene>
    <name evidence="2" type="ORF">PACILC2_10880</name>
</gene>
<evidence type="ECO:0000256" key="1">
    <source>
        <dbReference type="SAM" id="MobiDB-lite"/>
    </source>
</evidence>
<protein>
    <recommendedName>
        <fullName evidence="4">PBP domain-containing protein</fullName>
    </recommendedName>
</protein>
<name>A0ABQ4N2W4_9BACL</name>
<evidence type="ECO:0008006" key="4">
    <source>
        <dbReference type="Google" id="ProtNLM"/>
    </source>
</evidence>
<feature type="region of interest" description="Disordered" evidence="1">
    <location>
        <begin position="71"/>
        <end position="101"/>
    </location>
</feature>
<organism evidence="2 3">
    <name type="scientific">Paenibacillus cisolokensis</name>
    <dbReference type="NCBI Taxonomy" id="1658519"/>
    <lineage>
        <taxon>Bacteria</taxon>
        <taxon>Bacillati</taxon>
        <taxon>Bacillota</taxon>
        <taxon>Bacilli</taxon>
        <taxon>Bacillales</taxon>
        <taxon>Paenibacillaceae</taxon>
        <taxon>Paenibacillus</taxon>
    </lineage>
</organism>
<comment type="caution">
    <text evidence="2">The sequence shown here is derived from an EMBL/GenBank/DDBJ whole genome shotgun (WGS) entry which is preliminary data.</text>
</comment>